<dbReference type="Gene3D" id="1.25.40.10">
    <property type="entry name" value="Tetratricopeptide repeat domain"/>
    <property type="match status" value="1"/>
</dbReference>
<dbReference type="EMBL" id="CAMXCT010002347">
    <property type="protein sequence ID" value="CAI3997541.1"/>
    <property type="molecule type" value="Genomic_DNA"/>
</dbReference>
<dbReference type="PANTHER" id="PTHR47447">
    <property type="entry name" value="OS03G0856100 PROTEIN"/>
    <property type="match status" value="1"/>
</dbReference>
<feature type="region of interest" description="Disordered" evidence="2">
    <location>
        <begin position="1"/>
        <end position="27"/>
    </location>
</feature>
<gene>
    <name evidence="3" type="ORF">C1SCF055_LOCUS23915</name>
</gene>
<protein>
    <submittedName>
        <fullName evidence="3">Uncharacterized protein</fullName>
    </submittedName>
</protein>
<keyword evidence="1" id="KW-0677">Repeat</keyword>
<dbReference type="EMBL" id="CAMXCT020002347">
    <property type="protein sequence ID" value="CAL1150916.1"/>
    <property type="molecule type" value="Genomic_DNA"/>
</dbReference>
<dbReference type="EMBL" id="CAMXCT030002347">
    <property type="protein sequence ID" value="CAL4784853.1"/>
    <property type="molecule type" value="Genomic_DNA"/>
</dbReference>
<accession>A0A9P1CWE2</accession>
<dbReference type="Proteomes" id="UP001152797">
    <property type="component" value="Unassembled WGS sequence"/>
</dbReference>
<evidence type="ECO:0000256" key="2">
    <source>
        <dbReference type="SAM" id="MobiDB-lite"/>
    </source>
</evidence>
<name>A0A9P1CWE2_9DINO</name>
<reference evidence="3" key="1">
    <citation type="submission" date="2022-10" db="EMBL/GenBank/DDBJ databases">
        <authorList>
            <person name="Chen Y."/>
            <person name="Dougan E. K."/>
            <person name="Chan C."/>
            <person name="Rhodes N."/>
            <person name="Thang M."/>
        </authorList>
    </citation>
    <scope>NUCLEOTIDE SEQUENCE</scope>
</reference>
<dbReference type="Pfam" id="PF01535">
    <property type="entry name" value="PPR"/>
    <property type="match status" value="1"/>
</dbReference>
<reference evidence="4 5" key="2">
    <citation type="submission" date="2024-05" db="EMBL/GenBank/DDBJ databases">
        <authorList>
            <person name="Chen Y."/>
            <person name="Shah S."/>
            <person name="Dougan E. K."/>
            <person name="Thang M."/>
            <person name="Chan C."/>
        </authorList>
    </citation>
    <scope>NUCLEOTIDE SEQUENCE [LARGE SCALE GENOMIC DNA]</scope>
</reference>
<dbReference type="PANTHER" id="PTHR47447:SF17">
    <property type="entry name" value="OS12G0638900 PROTEIN"/>
    <property type="match status" value="1"/>
</dbReference>
<sequence>MVRGSDPPSVAEDELKRPAARPPRSQRPALLEIKDHQVRVEEDLQKEAWQVLLTTDPEKISRQAARRLLGFAGTRAVLPVHFYNSVLAANRHGFVKEAMELTLQLLRKDSANRRSFYADLVWKRQTLIQAMKGLIITRPGSWRKVLSLLEKAGHYTNLCDAHWDDVYLTAAFVSQELKWRKATAILEVMAQRRSHQDHQRLSFGFRIASVRLAAVARWDLAFATWRARPQAARAFRSQLSRADAEASVLISTIEERMDRSSSWFLAVELISELQRRRLDFAESLRSAQKLCSKASQWASVLALQGLEPLSGSQDFQENMEVEHYYLIKAACRSRQWQEALALLTDRMLPTQLDQALQDGQLMVKAYHQVILACSRSGHFQKALEVFRLHRLQQGWSDPFLVNALMSILVAERRRLAGIDGSQALNVVKEMQAAHQNPDLLTYKALLELLEGSGCSKEVPEIFTAVEGELSRLARPGAGAELRRSLEAAQTQTVRLEVEKAWQILEDLDVETSQHWSRCFFGPLSWQLPQRQDLSSFTSRSLLNDLSLRSDRSEAATGAMGRERLRKELRDARVVDEEDPVWSCHAWIQFQIFVPVPRNQTSASKPKSRGRILPLDQPPEGRWLSCRSRCIGNRKAGTTVCSQDLKDYGPPVSVRNALLQVIAMAQRRHFGEIYKGGKGDYGWIWCPELGDVFFAPRLLPHDEWNWGQKVSFALDFNRRGLPKAVKLAFEDSVPPLVPSGVAPV</sequence>
<dbReference type="AlphaFoldDB" id="A0A9P1CWE2"/>
<keyword evidence="5" id="KW-1185">Reference proteome</keyword>
<evidence type="ECO:0000313" key="4">
    <source>
        <dbReference type="EMBL" id="CAL4784853.1"/>
    </source>
</evidence>
<organism evidence="3">
    <name type="scientific">Cladocopium goreaui</name>
    <dbReference type="NCBI Taxonomy" id="2562237"/>
    <lineage>
        <taxon>Eukaryota</taxon>
        <taxon>Sar</taxon>
        <taxon>Alveolata</taxon>
        <taxon>Dinophyceae</taxon>
        <taxon>Suessiales</taxon>
        <taxon>Symbiodiniaceae</taxon>
        <taxon>Cladocopium</taxon>
    </lineage>
</organism>
<evidence type="ECO:0000313" key="3">
    <source>
        <dbReference type="EMBL" id="CAI3997541.1"/>
    </source>
</evidence>
<comment type="caution">
    <text evidence="3">The sequence shown here is derived from an EMBL/GenBank/DDBJ whole genome shotgun (WGS) entry which is preliminary data.</text>
</comment>
<dbReference type="InterPro" id="IPR011990">
    <property type="entry name" value="TPR-like_helical_dom_sf"/>
</dbReference>
<proteinExistence type="predicted"/>
<evidence type="ECO:0000256" key="1">
    <source>
        <dbReference type="ARBA" id="ARBA00022737"/>
    </source>
</evidence>
<dbReference type="InterPro" id="IPR002885">
    <property type="entry name" value="PPR_rpt"/>
</dbReference>
<evidence type="ECO:0000313" key="5">
    <source>
        <dbReference type="Proteomes" id="UP001152797"/>
    </source>
</evidence>